<dbReference type="EnsemblMetazoa" id="ASTEI01807-RA">
    <property type="protein sequence ID" value="ASTEI01807-PA"/>
    <property type="gene ID" value="ASTEI01807"/>
</dbReference>
<evidence type="ECO:0000313" key="2">
    <source>
        <dbReference type="Proteomes" id="UP000076408"/>
    </source>
</evidence>
<accession>A0A182Y023</accession>
<dbReference type="Proteomes" id="UP000076408">
    <property type="component" value="Unassembled WGS sequence"/>
</dbReference>
<dbReference type="OMA" id="FHQTDET"/>
<protein>
    <submittedName>
        <fullName evidence="1">Uncharacterized protein</fullName>
    </submittedName>
</protein>
<reference evidence="2" key="1">
    <citation type="journal article" date="2014" name="Genome Biol.">
        <title>Genome analysis of a major urban malaria vector mosquito, Anopheles stephensi.</title>
        <authorList>
            <person name="Jiang X."/>
            <person name="Peery A."/>
            <person name="Hall A.B."/>
            <person name="Sharma A."/>
            <person name="Chen X.G."/>
            <person name="Waterhouse R.M."/>
            <person name="Komissarov A."/>
            <person name="Riehle M.M."/>
            <person name="Shouche Y."/>
            <person name="Sharakhova M.V."/>
            <person name="Lawson D."/>
            <person name="Pakpour N."/>
            <person name="Arensburger P."/>
            <person name="Davidson V.L."/>
            <person name="Eiglmeier K."/>
            <person name="Emrich S."/>
            <person name="George P."/>
            <person name="Kennedy R.C."/>
            <person name="Mane S.P."/>
            <person name="Maslen G."/>
            <person name="Oringanje C."/>
            <person name="Qi Y."/>
            <person name="Settlage R."/>
            <person name="Tojo M."/>
            <person name="Tubio J.M."/>
            <person name="Unger M.F."/>
            <person name="Wang B."/>
            <person name="Vernick K.D."/>
            <person name="Ribeiro J.M."/>
            <person name="James A.A."/>
            <person name="Michel K."/>
            <person name="Riehle M.A."/>
            <person name="Luckhart S."/>
            <person name="Sharakhov I.V."/>
            <person name="Tu Z."/>
        </authorList>
    </citation>
    <scope>NUCLEOTIDE SEQUENCE [LARGE SCALE GENOMIC DNA]</scope>
    <source>
        <strain evidence="2">Indian</strain>
    </source>
</reference>
<keyword evidence="2" id="KW-1185">Reference proteome</keyword>
<reference evidence="1" key="2">
    <citation type="submission" date="2020-05" db="UniProtKB">
        <authorList>
            <consortium name="EnsemblMetazoa"/>
        </authorList>
    </citation>
    <scope>IDENTIFICATION</scope>
    <source>
        <strain evidence="1">Indian</strain>
    </source>
</reference>
<dbReference type="VEuPathDB" id="VectorBase:ASTEI01807"/>
<name>A0A182Y023_ANOST</name>
<sequence>MKRLLENERTKPKEQQYRERWHQLHRSQNEPIGGQKFLQSVDSLSSIKDLTHGAKSKVESNFSNILFPGYDADRDKMMRPAADDGGDASRSMMMTHGKRSNSDRSGGCLWKIFNHEASAQTPPPPSSARKDAANLPPAGKRLERCPSAPFGRRYDMITQEAEHQDTPAINKALQYVHKLRTLLSRSGAVQSTRKELQQRLLEDAVTEQKGFDWNGVLLKYIGAIGSLDYDVLKPLLHKLNLDTESYEGFVKFLDLLDSEVSLTQFELGKHMQQEAPSVEEREKELISETVN</sequence>
<organism evidence="1 2">
    <name type="scientific">Anopheles stephensi</name>
    <name type="common">Indo-Pakistan malaria mosquito</name>
    <dbReference type="NCBI Taxonomy" id="30069"/>
    <lineage>
        <taxon>Eukaryota</taxon>
        <taxon>Metazoa</taxon>
        <taxon>Ecdysozoa</taxon>
        <taxon>Arthropoda</taxon>
        <taxon>Hexapoda</taxon>
        <taxon>Insecta</taxon>
        <taxon>Pterygota</taxon>
        <taxon>Neoptera</taxon>
        <taxon>Endopterygota</taxon>
        <taxon>Diptera</taxon>
        <taxon>Nematocera</taxon>
        <taxon>Culicoidea</taxon>
        <taxon>Culicidae</taxon>
        <taxon>Anophelinae</taxon>
        <taxon>Anopheles</taxon>
    </lineage>
</organism>
<dbReference type="AlphaFoldDB" id="A0A182Y023"/>
<dbReference type="VEuPathDB" id="VectorBase:ASTE009700"/>
<evidence type="ECO:0000313" key="1">
    <source>
        <dbReference type="EnsemblMetazoa" id="ASTEI01807-PA"/>
    </source>
</evidence>
<proteinExistence type="predicted"/>